<proteinExistence type="predicted"/>
<accession>A0A4P6F0W9</accession>
<dbReference type="OrthoDB" id="9771846at2"/>
<dbReference type="PANTHER" id="PTHR46401">
    <property type="entry name" value="GLYCOSYLTRANSFERASE WBBK-RELATED"/>
    <property type="match status" value="1"/>
</dbReference>
<keyword evidence="1 3" id="KW-0808">Transferase</keyword>
<reference evidence="3 4" key="1">
    <citation type="submission" date="2019-01" db="EMBL/GenBank/DDBJ databases">
        <title>Genome sequencing of strain 2JSPR-7.</title>
        <authorList>
            <person name="Heo J."/>
            <person name="Kim S.-J."/>
            <person name="Kim J.-S."/>
            <person name="Hong S.-B."/>
            <person name="Kwon S.-W."/>
        </authorList>
    </citation>
    <scope>NUCLEOTIDE SEQUENCE [LARGE SCALE GENOMIC DNA]</scope>
    <source>
        <strain evidence="3 4">2JSPR-7</strain>
    </source>
</reference>
<dbReference type="KEGG" id="xyl:ET495_12905"/>
<sequence length="377" mass="41148">MTTRARPLTVEAEPAFRTAHANPYNASLYRAVRRCGAHVDDLSVRRLLTRHVDIVHLHWPDLTFLSSHRPLAVLLRLVAFFGALRVARLRGTRLVWTAHNLASHEPRSTPALRALYRRLLVANIDGILTLTADGAQAVRSLDPDLASVPTFVTPHGHYRDDYDLTVSRDVARERLGVDPRVRLVVSVGQIRPYKNVPRLLEVFTQVPDVDARLAVVGKPAGGVDAAALRALADADPRITAELEFLPDDRLALWLRAADLVVLPYRRIQNSGSALLALSADRPVLVPAIGALTELADAVGPAWVRCYGGELDAATLGDALRWAAGPREQRCDLDAFAWDRIAEATVAAYEAVLGRPRPRGSRRIVSADGGPVRAGVSP</sequence>
<evidence type="ECO:0000313" key="4">
    <source>
        <dbReference type="Proteomes" id="UP000291758"/>
    </source>
</evidence>
<name>A0A4P6F0W9_9MICO</name>
<protein>
    <submittedName>
        <fullName evidence="3">Glycosyltransferase</fullName>
    </submittedName>
</protein>
<evidence type="ECO:0000256" key="2">
    <source>
        <dbReference type="SAM" id="MobiDB-lite"/>
    </source>
</evidence>
<dbReference type="Gene3D" id="3.40.50.2000">
    <property type="entry name" value="Glycogen Phosphorylase B"/>
    <property type="match status" value="1"/>
</dbReference>
<evidence type="ECO:0000256" key="1">
    <source>
        <dbReference type="ARBA" id="ARBA00022679"/>
    </source>
</evidence>
<feature type="region of interest" description="Disordered" evidence="2">
    <location>
        <begin position="358"/>
        <end position="377"/>
    </location>
</feature>
<dbReference type="PANTHER" id="PTHR46401:SF2">
    <property type="entry name" value="GLYCOSYLTRANSFERASE WBBK-RELATED"/>
    <property type="match status" value="1"/>
</dbReference>
<dbReference type="Proteomes" id="UP000291758">
    <property type="component" value="Chromosome"/>
</dbReference>
<dbReference type="SUPFAM" id="SSF53756">
    <property type="entry name" value="UDP-Glycosyltransferase/glycogen phosphorylase"/>
    <property type="match status" value="1"/>
</dbReference>
<dbReference type="Pfam" id="PF13692">
    <property type="entry name" value="Glyco_trans_1_4"/>
    <property type="match status" value="1"/>
</dbReference>
<gene>
    <name evidence="3" type="ORF">ET495_12905</name>
</gene>
<dbReference type="EMBL" id="CP035495">
    <property type="protein sequence ID" value="QAY63978.1"/>
    <property type="molecule type" value="Genomic_DNA"/>
</dbReference>
<dbReference type="GO" id="GO:0016757">
    <property type="term" value="F:glycosyltransferase activity"/>
    <property type="evidence" value="ECO:0007669"/>
    <property type="project" value="TreeGrafter"/>
</dbReference>
<organism evidence="3 4">
    <name type="scientific">Xylanimonas allomyrinae</name>
    <dbReference type="NCBI Taxonomy" id="2509459"/>
    <lineage>
        <taxon>Bacteria</taxon>
        <taxon>Bacillati</taxon>
        <taxon>Actinomycetota</taxon>
        <taxon>Actinomycetes</taxon>
        <taxon>Micrococcales</taxon>
        <taxon>Promicromonosporaceae</taxon>
        <taxon>Xylanimonas</taxon>
    </lineage>
</organism>
<dbReference type="AlphaFoldDB" id="A0A4P6F0W9"/>
<dbReference type="GO" id="GO:0009103">
    <property type="term" value="P:lipopolysaccharide biosynthetic process"/>
    <property type="evidence" value="ECO:0007669"/>
    <property type="project" value="TreeGrafter"/>
</dbReference>
<dbReference type="RefSeq" id="WP_129205138.1">
    <property type="nucleotide sequence ID" value="NZ_CP035495.1"/>
</dbReference>
<keyword evidence="4" id="KW-1185">Reference proteome</keyword>
<evidence type="ECO:0000313" key="3">
    <source>
        <dbReference type="EMBL" id="QAY63978.1"/>
    </source>
</evidence>
<dbReference type="CDD" id="cd03801">
    <property type="entry name" value="GT4_PimA-like"/>
    <property type="match status" value="1"/>
</dbReference>